<organism evidence="2 3">
    <name type="scientific">Paractinoplanes hotanensis</name>
    <dbReference type="NCBI Taxonomy" id="2906497"/>
    <lineage>
        <taxon>Bacteria</taxon>
        <taxon>Bacillati</taxon>
        <taxon>Actinomycetota</taxon>
        <taxon>Actinomycetes</taxon>
        <taxon>Micromonosporales</taxon>
        <taxon>Micromonosporaceae</taxon>
        <taxon>Paractinoplanes</taxon>
    </lineage>
</organism>
<evidence type="ECO:0000313" key="3">
    <source>
        <dbReference type="Proteomes" id="UP001523216"/>
    </source>
</evidence>
<proteinExistence type="predicted"/>
<gene>
    <name evidence="2" type="ORF">LXN57_47215</name>
</gene>
<reference evidence="2 3" key="1">
    <citation type="submission" date="2022-06" db="EMBL/GenBank/DDBJ databases">
        <title>Actinoplanes abujensis sp. nov., isolated from Nigerian arid soil.</title>
        <authorList>
            <person name="Ding P."/>
        </authorList>
    </citation>
    <scope>NUCLEOTIDE SEQUENCE [LARGE SCALE GENOMIC DNA]</scope>
    <source>
        <strain evidence="3">TRM88002</strain>
    </source>
</reference>
<feature type="domain" description="N-acetyltransferase" evidence="1">
    <location>
        <begin position="19"/>
        <end position="176"/>
    </location>
</feature>
<dbReference type="Gene3D" id="3.40.630.30">
    <property type="match status" value="1"/>
</dbReference>
<dbReference type="RefSeq" id="WP_251804874.1">
    <property type="nucleotide sequence ID" value="NZ_JAMQOL010000099.1"/>
</dbReference>
<dbReference type="InterPro" id="IPR051531">
    <property type="entry name" value="N-acetyltransferase"/>
</dbReference>
<keyword evidence="3" id="KW-1185">Reference proteome</keyword>
<comment type="caution">
    <text evidence="2">The sequence shown here is derived from an EMBL/GenBank/DDBJ whole genome shotgun (WGS) entry which is preliminary data.</text>
</comment>
<sequence length="181" mass="19893">MTSRYPSCSMLSALHTERLALSAFTEDDAAELHELFADPRTHTIGSGPFTAFAQTTRWIANRVATQREHGLCWYAVRRVDTGQLIGNCGLFASRTGCSEPEIGYLIAEGHRGRGYAAEATAAVLRHCRAVGLRRVWAGVRPRNTASRRVAESAGMSLDHVEIDERGDLVFYAIDLAPTTTR</sequence>
<dbReference type="InterPro" id="IPR000182">
    <property type="entry name" value="GNAT_dom"/>
</dbReference>
<dbReference type="SUPFAM" id="SSF55729">
    <property type="entry name" value="Acyl-CoA N-acyltransferases (Nat)"/>
    <property type="match status" value="1"/>
</dbReference>
<dbReference type="Pfam" id="PF13302">
    <property type="entry name" value="Acetyltransf_3"/>
    <property type="match status" value="1"/>
</dbReference>
<dbReference type="InterPro" id="IPR016181">
    <property type="entry name" value="Acyl_CoA_acyltransferase"/>
</dbReference>
<dbReference type="Proteomes" id="UP001523216">
    <property type="component" value="Unassembled WGS sequence"/>
</dbReference>
<dbReference type="PANTHER" id="PTHR43792">
    <property type="entry name" value="GNAT FAMILY, PUTATIVE (AFU_ORTHOLOGUE AFUA_3G00765)-RELATED-RELATED"/>
    <property type="match status" value="1"/>
</dbReference>
<protein>
    <submittedName>
        <fullName evidence="2">GNAT family N-acetyltransferase</fullName>
    </submittedName>
</protein>
<dbReference type="EMBL" id="JAMQOL010000099">
    <property type="protein sequence ID" value="MCM4085142.1"/>
    <property type="molecule type" value="Genomic_DNA"/>
</dbReference>
<evidence type="ECO:0000313" key="2">
    <source>
        <dbReference type="EMBL" id="MCM4085142.1"/>
    </source>
</evidence>
<dbReference type="PANTHER" id="PTHR43792:SF1">
    <property type="entry name" value="N-ACETYLTRANSFERASE DOMAIN-CONTAINING PROTEIN"/>
    <property type="match status" value="1"/>
</dbReference>
<accession>A0ABT0YI31</accession>
<evidence type="ECO:0000259" key="1">
    <source>
        <dbReference type="PROSITE" id="PS51186"/>
    </source>
</evidence>
<dbReference type="CDD" id="cd04301">
    <property type="entry name" value="NAT_SF"/>
    <property type="match status" value="1"/>
</dbReference>
<name>A0ABT0YI31_9ACTN</name>
<dbReference type="PROSITE" id="PS51186">
    <property type="entry name" value="GNAT"/>
    <property type="match status" value="1"/>
</dbReference>